<keyword evidence="7" id="KW-0808">Transferase</keyword>
<accession>A0A1D8NB16</accession>
<keyword evidence="9" id="KW-0540">Nuclease</keyword>
<comment type="subcellular location">
    <subcellularLocation>
        <location evidence="3">Cytoplasm</location>
    </subcellularLocation>
    <subcellularLocation>
        <location evidence="2">Nucleus</location>
    </subcellularLocation>
</comment>
<dbReference type="GeneID" id="90949588"/>
<evidence type="ECO:0000313" key="27">
    <source>
        <dbReference type="EMBL" id="AOW02822.1"/>
    </source>
</evidence>
<dbReference type="FunFam" id="1.10.340.70:FF:000001">
    <property type="entry name" value="Retrovirus-related Pol polyprotein from transposon gypsy-like Protein"/>
    <property type="match status" value="1"/>
</dbReference>
<evidence type="ECO:0000256" key="16">
    <source>
        <dbReference type="ARBA" id="ARBA00022908"/>
    </source>
</evidence>
<keyword evidence="17" id="KW-0695">RNA-directed DNA polymerase</keyword>
<dbReference type="GO" id="GO:0004523">
    <property type="term" value="F:RNA-DNA hybrid ribonuclease activity"/>
    <property type="evidence" value="ECO:0007669"/>
    <property type="project" value="UniProtKB-EC"/>
</dbReference>
<evidence type="ECO:0000313" key="28">
    <source>
        <dbReference type="Proteomes" id="UP000182444"/>
    </source>
</evidence>
<evidence type="ECO:0000256" key="8">
    <source>
        <dbReference type="ARBA" id="ARBA00022695"/>
    </source>
</evidence>
<dbReference type="FunFam" id="3.30.70.270:FF:000020">
    <property type="entry name" value="Transposon Tf2-6 polyprotein-like Protein"/>
    <property type="match status" value="1"/>
</dbReference>
<evidence type="ECO:0000259" key="26">
    <source>
        <dbReference type="PROSITE" id="PS50994"/>
    </source>
</evidence>
<dbReference type="InterPro" id="IPR041373">
    <property type="entry name" value="RT_RNaseH"/>
</dbReference>
<evidence type="ECO:0000256" key="21">
    <source>
        <dbReference type="ARBA" id="ARBA00023242"/>
    </source>
</evidence>
<dbReference type="GO" id="GO:0006508">
    <property type="term" value="P:proteolysis"/>
    <property type="evidence" value="ECO:0007669"/>
    <property type="project" value="UniProtKB-KW"/>
</dbReference>
<dbReference type="EC" id="2.7.7.49" evidence="4"/>
<keyword evidence="13" id="KW-0378">Hydrolase</keyword>
<dbReference type="Gene3D" id="2.40.70.10">
    <property type="entry name" value="Acid Proteases"/>
    <property type="match status" value="1"/>
</dbReference>
<feature type="region of interest" description="Disordered" evidence="24">
    <location>
        <begin position="1"/>
        <end position="43"/>
    </location>
</feature>
<dbReference type="InterPro" id="IPR050951">
    <property type="entry name" value="Retrovirus_Pol_polyprotein"/>
</dbReference>
<dbReference type="Pfam" id="PF17917">
    <property type="entry name" value="RT_RNaseH"/>
    <property type="match status" value="1"/>
</dbReference>
<dbReference type="PROSITE" id="PS50994">
    <property type="entry name" value="INTEGRASE"/>
    <property type="match status" value="1"/>
</dbReference>
<keyword evidence="14" id="KW-0460">Magnesium</keyword>
<dbReference type="GO" id="GO:0005634">
    <property type="term" value="C:nucleus"/>
    <property type="evidence" value="ECO:0007669"/>
    <property type="project" value="UniProtKB-SubCell"/>
</dbReference>
<keyword evidence="21" id="KW-0539">Nucleus</keyword>
<dbReference type="InterPro" id="IPR056924">
    <property type="entry name" value="SH3_Tf2-1"/>
</dbReference>
<evidence type="ECO:0000256" key="14">
    <source>
        <dbReference type="ARBA" id="ARBA00022842"/>
    </source>
</evidence>
<evidence type="ECO:0000256" key="5">
    <source>
        <dbReference type="ARBA" id="ARBA00022490"/>
    </source>
</evidence>
<evidence type="ECO:0000256" key="19">
    <source>
        <dbReference type="ARBA" id="ARBA00023125"/>
    </source>
</evidence>
<organism evidence="27 28">
    <name type="scientific">Yarrowia lipolytica</name>
    <name type="common">Candida lipolytica</name>
    <dbReference type="NCBI Taxonomy" id="4952"/>
    <lineage>
        <taxon>Eukaryota</taxon>
        <taxon>Fungi</taxon>
        <taxon>Dikarya</taxon>
        <taxon>Ascomycota</taxon>
        <taxon>Saccharomycotina</taxon>
        <taxon>Dipodascomycetes</taxon>
        <taxon>Dipodascales</taxon>
        <taxon>Dipodascales incertae sedis</taxon>
        <taxon>Yarrowia</taxon>
    </lineage>
</organism>
<dbReference type="InterPro" id="IPR041588">
    <property type="entry name" value="Integrase_H2C2"/>
</dbReference>
<dbReference type="PANTHER" id="PTHR37984:SF5">
    <property type="entry name" value="PROTEIN NYNRIN-LIKE"/>
    <property type="match status" value="1"/>
</dbReference>
<dbReference type="GO" id="GO:0003677">
    <property type="term" value="F:DNA binding"/>
    <property type="evidence" value="ECO:0007669"/>
    <property type="project" value="UniProtKB-KW"/>
</dbReference>
<dbReference type="InterPro" id="IPR021109">
    <property type="entry name" value="Peptidase_aspartic_dom_sf"/>
</dbReference>
<dbReference type="CDD" id="cd01647">
    <property type="entry name" value="RT_LTR"/>
    <property type="match status" value="1"/>
</dbReference>
<dbReference type="InterPro" id="IPR043502">
    <property type="entry name" value="DNA/RNA_pol_sf"/>
</dbReference>
<keyword evidence="8" id="KW-0548">Nucleotidyltransferase</keyword>
<evidence type="ECO:0000256" key="23">
    <source>
        <dbReference type="ARBA" id="ARBA00025615"/>
    </source>
</evidence>
<dbReference type="PANTHER" id="PTHR37984">
    <property type="entry name" value="PROTEIN CBG26694"/>
    <property type="match status" value="1"/>
</dbReference>
<comment type="function">
    <text evidence="22">Reverse transcriptase/ribonuclease H (RT) is a multifunctional enzyme that catalyzes the conversion of the retro-elements RNA genome into dsDNA within the VLP. The enzyme displays a DNA polymerase activity that can copy either DNA or RNA templates, and a ribonuclease H (RNase H) activity that cleaves the RNA strand of RNA-DNA heteroduplexes during plus-strand synthesis and hydrolyzes RNA primers. The conversion leads to a linear dsDNA copy of the retrotransposon that includes long terminal repeats (LTRs) at both ends.</text>
</comment>
<dbReference type="GO" id="GO:0003964">
    <property type="term" value="F:RNA-directed DNA polymerase activity"/>
    <property type="evidence" value="ECO:0007669"/>
    <property type="project" value="UniProtKB-KW"/>
</dbReference>
<dbReference type="GO" id="GO:0003723">
    <property type="term" value="F:RNA binding"/>
    <property type="evidence" value="ECO:0007669"/>
    <property type="project" value="UniProtKB-KW"/>
</dbReference>
<dbReference type="InterPro" id="IPR043128">
    <property type="entry name" value="Rev_trsase/Diguanyl_cyclase"/>
</dbReference>
<evidence type="ECO:0000256" key="17">
    <source>
        <dbReference type="ARBA" id="ARBA00022918"/>
    </source>
</evidence>
<dbReference type="GO" id="GO:0046872">
    <property type="term" value="F:metal ion binding"/>
    <property type="evidence" value="ECO:0007669"/>
    <property type="project" value="UniProtKB-KW"/>
</dbReference>
<dbReference type="SUPFAM" id="SSF56672">
    <property type="entry name" value="DNA/RNA polymerases"/>
    <property type="match status" value="1"/>
</dbReference>
<keyword evidence="12" id="KW-0255">Endonuclease</keyword>
<dbReference type="CDD" id="cd09274">
    <property type="entry name" value="RNase_HI_RT_Ty3"/>
    <property type="match status" value="1"/>
</dbReference>
<dbReference type="Gene3D" id="3.10.10.10">
    <property type="entry name" value="HIV Type 1 Reverse Transcriptase, subunit A, domain 1"/>
    <property type="match status" value="1"/>
</dbReference>
<dbReference type="EMBL" id="CP017555">
    <property type="protein sequence ID" value="AOW02822.1"/>
    <property type="molecule type" value="Genomic_DNA"/>
</dbReference>
<dbReference type="Gene3D" id="1.10.340.70">
    <property type="match status" value="1"/>
</dbReference>
<dbReference type="AlphaFoldDB" id="A0A1D8NB16"/>
<evidence type="ECO:0000256" key="4">
    <source>
        <dbReference type="ARBA" id="ARBA00012493"/>
    </source>
</evidence>
<evidence type="ECO:0000259" key="25">
    <source>
        <dbReference type="PROSITE" id="PS50878"/>
    </source>
</evidence>
<dbReference type="Gene3D" id="3.30.420.10">
    <property type="entry name" value="Ribonuclease H-like superfamily/Ribonuclease H"/>
    <property type="match status" value="1"/>
</dbReference>
<dbReference type="Proteomes" id="UP000182444">
    <property type="component" value="Chromosome 1C"/>
</dbReference>
<keyword evidence="10" id="KW-0479">Metal-binding</keyword>
<evidence type="ECO:0000256" key="9">
    <source>
        <dbReference type="ARBA" id="ARBA00022722"/>
    </source>
</evidence>
<comment type="catalytic activity">
    <reaction evidence="1">
        <text>Endonucleolytic cleavage to 5'-phosphomonoester.</text>
        <dbReference type="EC" id="3.1.26.4"/>
    </reaction>
</comment>
<dbReference type="GO" id="GO:0006310">
    <property type="term" value="P:DNA recombination"/>
    <property type="evidence" value="ECO:0007669"/>
    <property type="project" value="UniProtKB-KW"/>
</dbReference>
<dbReference type="SUPFAM" id="SSF53098">
    <property type="entry name" value="Ribonuclease H-like"/>
    <property type="match status" value="1"/>
</dbReference>
<keyword evidence="20" id="KW-0233">DNA recombination</keyword>
<evidence type="ECO:0000256" key="11">
    <source>
        <dbReference type="ARBA" id="ARBA00022750"/>
    </source>
</evidence>
<comment type="function">
    <text evidence="23">Integrase (IN) targets the VLP to the nucleus, where a subparticle preintegration complex (PIC) containing at least integrase and the newly synthesized dsDNA copy of the retrotransposon must transit the nuclear membrane. Once in the nucleus, integrase performs the integration of the dsDNA into the host genome.</text>
</comment>
<feature type="compositionally biased region" description="Acidic residues" evidence="24">
    <location>
        <begin position="33"/>
        <end position="43"/>
    </location>
</feature>
<dbReference type="GO" id="GO:0003887">
    <property type="term" value="F:DNA-directed DNA polymerase activity"/>
    <property type="evidence" value="ECO:0007669"/>
    <property type="project" value="UniProtKB-KW"/>
</dbReference>
<keyword evidence="18" id="KW-0239">DNA-directed DNA polymerase</keyword>
<dbReference type="KEGG" id="yli:90949588"/>
<dbReference type="VEuPathDB" id="FungiDB:YALI1_C18948t"/>
<keyword evidence="6" id="KW-0645">Protease</keyword>
<proteinExistence type="predicted"/>
<dbReference type="SUPFAM" id="SSF50630">
    <property type="entry name" value="Acid proteases"/>
    <property type="match status" value="1"/>
</dbReference>
<dbReference type="FunFam" id="3.10.10.10:FF:000007">
    <property type="entry name" value="Retrovirus-related Pol polyprotein from transposon 17.6-like Protein"/>
    <property type="match status" value="1"/>
</dbReference>
<keyword evidence="11" id="KW-0064">Aspartyl protease</keyword>
<evidence type="ECO:0000256" key="7">
    <source>
        <dbReference type="ARBA" id="ARBA00022679"/>
    </source>
</evidence>
<dbReference type="Gene3D" id="3.30.70.270">
    <property type="match status" value="2"/>
</dbReference>
<dbReference type="InterPro" id="IPR012337">
    <property type="entry name" value="RNaseH-like_sf"/>
</dbReference>
<dbReference type="Pfam" id="PF00078">
    <property type="entry name" value="RVT_1"/>
    <property type="match status" value="1"/>
</dbReference>
<feature type="compositionally biased region" description="Acidic residues" evidence="24">
    <location>
        <begin position="1"/>
        <end position="10"/>
    </location>
</feature>
<evidence type="ECO:0000256" key="12">
    <source>
        <dbReference type="ARBA" id="ARBA00022759"/>
    </source>
</evidence>
<feature type="domain" description="Reverse transcriptase" evidence="25">
    <location>
        <begin position="275"/>
        <end position="454"/>
    </location>
</feature>
<feature type="domain" description="Integrase catalytic" evidence="26">
    <location>
        <begin position="840"/>
        <end position="1005"/>
    </location>
</feature>
<dbReference type="InterPro" id="IPR036397">
    <property type="entry name" value="RNaseH_sf"/>
</dbReference>
<keyword evidence="19" id="KW-0238">DNA-binding</keyword>
<evidence type="ECO:0000256" key="22">
    <source>
        <dbReference type="ARBA" id="ARBA00025590"/>
    </source>
</evidence>
<dbReference type="GO" id="GO:0004190">
    <property type="term" value="F:aspartic-type endopeptidase activity"/>
    <property type="evidence" value="ECO:0007669"/>
    <property type="project" value="UniProtKB-KW"/>
</dbReference>
<evidence type="ECO:0000256" key="3">
    <source>
        <dbReference type="ARBA" id="ARBA00004496"/>
    </source>
</evidence>
<evidence type="ECO:0000256" key="13">
    <source>
        <dbReference type="ARBA" id="ARBA00022801"/>
    </source>
</evidence>
<protein>
    <recommendedName>
        <fullName evidence="4">RNA-directed DNA polymerase</fullName>
        <ecNumber evidence="4">2.7.7.49</ecNumber>
    </recommendedName>
</protein>
<gene>
    <name evidence="27" type="ORF">YALI1_C18948t</name>
</gene>
<dbReference type="RefSeq" id="XP_065950265.2">
    <property type="nucleotide sequence ID" value="XM_066094193.2"/>
</dbReference>
<dbReference type="Pfam" id="PF17921">
    <property type="entry name" value="Integrase_H2C2"/>
    <property type="match status" value="1"/>
</dbReference>
<sequence>MGDGGEESPEPTELQVLRTLRAPKVQGTVPEESGADLEGEEDDDVEGNIEVLALSYDVNGQRLKALLDSGASACFIAAKTAARLGLETQACTPKKVVSVHGSEVCKLTARVPVKAGKWMKHVKAYVLQQMHGQEVLLGMPFFIKYHRYIEWGSREFLPPGCDPSATERGEEEFLNAYTVSLNDAKRAVVRESGEMFVCFVKEQSVDATAHTDKVGRLLAAYDDIVVDELPDELPPSRGVDHEIETDDSKRAPFRRPYRMTRYEWAELDKQVKSLLARGVIRESKSPFGAPVLFIKKKTGELRMCVDYRALNDMTVKNRYPLPRIDDILDTLNGAVVFSKLDLHSGYHQVRIREEDIHKTAFTTKSGHYEYMVMPFGLCNAPSTFQKMMNDTLKPFLDKTVCVYLDDIIIFSKDVESHQKHVEEVLDRLREQKFYAKKSKCEFFKDRMEFLGHVVSAEGIEACPEKVKAVEEWPQPESGLNLMSFLGLAGYYRRFIPNYSRIASPLIELASVSTKTKRSAKPARPFLWTPECTKAFQKVKEELVSGKVMMIPTMEDPFKVSTDACDVAVGAVLQQWSVKDKAWRPVAYESAKLTAAQKNYCTREKEFYGIIHALKKWRHYLLGQPFRIETDHQSLTYFSSQTEPPSGRLSRWLDFLADYDFDIKYLPGEQNGAADALSRMTVMPVWFAESEEDEGALKVMPVWVEDEEIRELVKRGYKDDKDFGEIWDILVNDKPVPKTMVEHIRHFSIDENKLLYFETIPEGGEGKRMCIPAGLPRERMKLEAHDTPTAGHFGYYKTFDRLSRNCYWPRMIKEMREYTKSCDVCQRTKSQTTMKQGLLKQLPVPTRNWSDISMDFVSKSGLTQSRNGFDNVWVVVDRMSKQVHLIPCHIGINAEETANLYLDRIFRYHGVPKTIVSDRDVKFASKMWRTFQHRLGTKLKFSTANHPETDGQTERVNRDVRRLLRTYVQTRPDEWDEWLPVMEFAINSAVHSTTGYSPFEVNYGFVPDGPAYESTFMMDRPHHQMDEWLEKMKTVQGEVRDRIVEMQGAQEARVNQHRRDVSVKVGDMVLVHRKAYYNKGEDSKMHDVFFGPYRALKQVYDNAFEVALPPESKRHRNINVQFLKKYEERDEYLSQPPVHEEQQRANIHTIVRFAGMDRENEEVLCTWEGCDPLIATPVPRALLEECMDPARLEQLTEDWLRWEKFHEEVEREEQAELQEVMVEHPGSVEEEDDEDHEDHVTES</sequence>
<feature type="region of interest" description="Disordered" evidence="24">
    <location>
        <begin position="1211"/>
        <end position="1242"/>
    </location>
</feature>
<evidence type="ECO:0000256" key="2">
    <source>
        <dbReference type="ARBA" id="ARBA00004123"/>
    </source>
</evidence>
<dbReference type="GO" id="GO:0005737">
    <property type="term" value="C:cytoplasm"/>
    <property type="evidence" value="ECO:0007669"/>
    <property type="project" value="UniProtKB-SubCell"/>
</dbReference>
<dbReference type="PROSITE" id="PS50878">
    <property type="entry name" value="RT_POL"/>
    <property type="match status" value="1"/>
</dbReference>
<evidence type="ECO:0000256" key="10">
    <source>
        <dbReference type="ARBA" id="ARBA00022723"/>
    </source>
</evidence>
<dbReference type="CDD" id="cd00303">
    <property type="entry name" value="retropepsin_like"/>
    <property type="match status" value="1"/>
</dbReference>
<dbReference type="GO" id="GO:0015074">
    <property type="term" value="P:DNA integration"/>
    <property type="evidence" value="ECO:0007669"/>
    <property type="project" value="UniProtKB-KW"/>
</dbReference>
<evidence type="ECO:0000256" key="24">
    <source>
        <dbReference type="SAM" id="MobiDB-lite"/>
    </source>
</evidence>
<evidence type="ECO:0000256" key="6">
    <source>
        <dbReference type="ARBA" id="ARBA00022670"/>
    </source>
</evidence>
<reference evidence="27 28" key="1">
    <citation type="journal article" date="2016" name="PLoS ONE">
        <title>Sequence Assembly of Yarrowia lipolytica Strain W29/CLIB89 Shows Transposable Element Diversity.</title>
        <authorList>
            <person name="Magnan C."/>
            <person name="Yu J."/>
            <person name="Chang I."/>
            <person name="Jahn E."/>
            <person name="Kanomata Y."/>
            <person name="Wu J."/>
            <person name="Zeller M."/>
            <person name="Oakes M."/>
            <person name="Baldi P."/>
            <person name="Sandmeyer S."/>
        </authorList>
    </citation>
    <scope>NUCLEOTIDE SEQUENCE [LARGE SCALE GENOMIC DNA]</scope>
    <source>
        <strain evidence="28">CLIB89(W29)</strain>
    </source>
</reference>
<keyword evidence="5" id="KW-0963">Cytoplasm</keyword>
<dbReference type="InterPro" id="IPR001584">
    <property type="entry name" value="Integrase_cat-core"/>
</dbReference>
<keyword evidence="15" id="KW-0694">RNA-binding</keyword>
<evidence type="ECO:0000256" key="1">
    <source>
        <dbReference type="ARBA" id="ARBA00000077"/>
    </source>
</evidence>
<dbReference type="Pfam" id="PF24626">
    <property type="entry name" value="SH3_Tf2-1"/>
    <property type="match status" value="1"/>
</dbReference>
<name>A0A1D8NB16_YARLL</name>
<evidence type="ECO:0000256" key="15">
    <source>
        <dbReference type="ARBA" id="ARBA00022884"/>
    </source>
</evidence>
<evidence type="ECO:0000256" key="20">
    <source>
        <dbReference type="ARBA" id="ARBA00023172"/>
    </source>
</evidence>
<dbReference type="InterPro" id="IPR000477">
    <property type="entry name" value="RT_dom"/>
</dbReference>
<dbReference type="Pfam" id="PF13650">
    <property type="entry name" value="Asp_protease_2"/>
    <property type="match status" value="1"/>
</dbReference>
<evidence type="ECO:0000256" key="18">
    <source>
        <dbReference type="ARBA" id="ARBA00022932"/>
    </source>
</evidence>
<keyword evidence="16" id="KW-0229">DNA integration</keyword>
<dbReference type="VEuPathDB" id="FungiDB:YALI0_E14388g2"/>